<dbReference type="AlphaFoldDB" id="A0A7X2J1T2"/>
<protein>
    <submittedName>
        <fullName evidence="2">DUF2651 domain-containing protein</fullName>
    </submittedName>
</protein>
<evidence type="ECO:0000313" key="2">
    <source>
        <dbReference type="EMBL" id="MRX73108.1"/>
    </source>
</evidence>
<organism evidence="2 3">
    <name type="scientific">Metabacillus lacus</name>
    <dbReference type="NCBI Taxonomy" id="1983721"/>
    <lineage>
        <taxon>Bacteria</taxon>
        <taxon>Bacillati</taxon>
        <taxon>Bacillota</taxon>
        <taxon>Bacilli</taxon>
        <taxon>Bacillales</taxon>
        <taxon>Bacillaceae</taxon>
        <taxon>Metabacillus</taxon>
    </lineage>
</organism>
<dbReference type="Pfam" id="PF10852">
    <property type="entry name" value="DUF2651"/>
    <property type="match status" value="1"/>
</dbReference>
<keyword evidence="1" id="KW-0812">Transmembrane</keyword>
<dbReference type="EMBL" id="WKKI01000027">
    <property type="protein sequence ID" value="MRX73108.1"/>
    <property type="molecule type" value="Genomic_DNA"/>
</dbReference>
<gene>
    <name evidence="2" type="ORF">GJU40_13245</name>
</gene>
<proteinExistence type="predicted"/>
<feature type="transmembrane region" description="Helical" evidence="1">
    <location>
        <begin position="86"/>
        <end position="108"/>
    </location>
</feature>
<keyword evidence="1" id="KW-0472">Membrane</keyword>
<accession>A0A7X2J1T2</accession>
<dbReference type="InterPro" id="IPR020258">
    <property type="entry name" value="Uncharacterised_YbeF"/>
</dbReference>
<comment type="caution">
    <text evidence="2">The sequence shown here is derived from an EMBL/GenBank/DDBJ whole genome shotgun (WGS) entry which is preliminary data.</text>
</comment>
<sequence>MIDDGRSTYLFAKTLPDKKRCRGKNMITLRKRRLMMEALLIMVVYPLAVFILSFIGYVVTKKLFLFPIITFALFFLLALLVHGIEFFSWTAAFTVLSITAALLAKIIFS</sequence>
<name>A0A7X2J1T2_9BACI</name>
<feature type="transmembrane region" description="Helical" evidence="1">
    <location>
        <begin position="34"/>
        <end position="57"/>
    </location>
</feature>
<keyword evidence="1" id="KW-1133">Transmembrane helix</keyword>
<feature type="transmembrane region" description="Helical" evidence="1">
    <location>
        <begin position="63"/>
        <end position="81"/>
    </location>
</feature>
<evidence type="ECO:0000313" key="3">
    <source>
        <dbReference type="Proteomes" id="UP000448867"/>
    </source>
</evidence>
<reference evidence="2 3" key="1">
    <citation type="submission" date="2019-11" db="EMBL/GenBank/DDBJ databases">
        <title>Bacillus lacus genome.</title>
        <authorList>
            <person name="Allen C.J."/>
            <person name="Newman J.D."/>
        </authorList>
    </citation>
    <scope>NUCLEOTIDE SEQUENCE [LARGE SCALE GENOMIC DNA]</scope>
    <source>
        <strain evidence="2 3">KCTC 33946</strain>
    </source>
</reference>
<dbReference type="Proteomes" id="UP000448867">
    <property type="component" value="Unassembled WGS sequence"/>
</dbReference>
<evidence type="ECO:0000256" key="1">
    <source>
        <dbReference type="SAM" id="Phobius"/>
    </source>
</evidence>
<keyword evidence="3" id="KW-1185">Reference proteome</keyword>